<proteinExistence type="predicted"/>
<reference evidence="2 3" key="1">
    <citation type="submission" date="2024-11" db="EMBL/GenBank/DDBJ databases">
        <title>Adaptive evolution of stress response genes in parasites aligns with host niche diversity.</title>
        <authorList>
            <person name="Hahn C."/>
            <person name="Resl P."/>
        </authorList>
    </citation>
    <scope>NUCLEOTIDE SEQUENCE [LARGE SCALE GENOMIC DNA]</scope>
    <source>
        <strain evidence="2">EGGRZ-B1_66</strain>
        <tissue evidence="2">Body</tissue>
    </source>
</reference>
<evidence type="ECO:0000313" key="3">
    <source>
        <dbReference type="Proteomes" id="UP001626550"/>
    </source>
</evidence>
<dbReference type="PANTHER" id="PTHR24111">
    <property type="entry name" value="LEUCINE-RICH REPEAT-CONTAINING PROTEIN 34"/>
    <property type="match status" value="1"/>
</dbReference>
<keyword evidence="1" id="KW-0677">Repeat</keyword>
<evidence type="ECO:0000313" key="2">
    <source>
        <dbReference type="EMBL" id="KAL3308356.1"/>
    </source>
</evidence>
<sequence length="232" mass="25575">MAIMEYDKQKKVPESESLGLYWKLCGNNGHLTKDRIEDEDLPVLLNYLSHSSCISMLDLRFNKLEDGSAKAIATFLRGDKLLQELNLQGNEITDAGVKFIAESLVSNDTLMILKMGGNPIGAIGSLHLAHALQLNRTLEYLDIGETSSNVDGWIALCTVLKNNHAVLGLNLSRPLLYTAQEEHVVHVQDMLAINKTLKALHLSKAHITDFGACRLSEALLRNSSLELLDISA</sequence>
<dbReference type="InterPro" id="IPR001611">
    <property type="entry name" value="Leu-rich_rpt"/>
</dbReference>
<dbReference type="Gene3D" id="3.80.10.10">
    <property type="entry name" value="Ribonuclease Inhibitor"/>
    <property type="match status" value="2"/>
</dbReference>
<protein>
    <submittedName>
        <fullName evidence="2">Leucine-rich repeat-containing protein 34</fullName>
    </submittedName>
</protein>
<dbReference type="SMART" id="SM00368">
    <property type="entry name" value="LRR_RI"/>
    <property type="match status" value="5"/>
</dbReference>
<keyword evidence="3" id="KW-1185">Reference proteome</keyword>
<accession>A0ABD2PLG3</accession>
<dbReference type="InterPro" id="IPR052201">
    <property type="entry name" value="LRR-containing_regulator"/>
</dbReference>
<dbReference type="SUPFAM" id="SSF52047">
    <property type="entry name" value="RNI-like"/>
    <property type="match status" value="1"/>
</dbReference>
<evidence type="ECO:0000256" key="1">
    <source>
        <dbReference type="ARBA" id="ARBA00022737"/>
    </source>
</evidence>
<dbReference type="AlphaFoldDB" id="A0ABD2PLG3"/>
<comment type="caution">
    <text evidence="2">The sequence shown here is derived from an EMBL/GenBank/DDBJ whole genome shotgun (WGS) entry which is preliminary data.</text>
</comment>
<dbReference type="PANTHER" id="PTHR24111:SF0">
    <property type="entry name" value="LEUCINE-RICH REPEAT-CONTAINING PROTEIN"/>
    <property type="match status" value="1"/>
</dbReference>
<dbReference type="Proteomes" id="UP001626550">
    <property type="component" value="Unassembled WGS sequence"/>
</dbReference>
<name>A0ABD2PLG3_9PLAT</name>
<organism evidence="2 3">
    <name type="scientific">Cichlidogyrus casuarinus</name>
    <dbReference type="NCBI Taxonomy" id="1844966"/>
    <lineage>
        <taxon>Eukaryota</taxon>
        <taxon>Metazoa</taxon>
        <taxon>Spiralia</taxon>
        <taxon>Lophotrochozoa</taxon>
        <taxon>Platyhelminthes</taxon>
        <taxon>Monogenea</taxon>
        <taxon>Monopisthocotylea</taxon>
        <taxon>Dactylogyridea</taxon>
        <taxon>Ancyrocephalidae</taxon>
        <taxon>Cichlidogyrus</taxon>
    </lineage>
</organism>
<gene>
    <name evidence="2" type="primary">LRRC34_1</name>
    <name evidence="2" type="ORF">Ciccas_013115</name>
</gene>
<dbReference type="EMBL" id="JBJKFK010005373">
    <property type="protein sequence ID" value="KAL3308356.1"/>
    <property type="molecule type" value="Genomic_DNA"/>
</dbReference>
<dbReference type="Pfam" id="PF13516">
    <property type="entry name" value="LRR_6"/>
    <property type="match status" value="3"/>
</dbReference>
<dbReference type="InterPro" id="IPR032675">
    <property type="entry name" value="LRR_dom_sf"/>
</dbReference>